<reference evidence="4 5" key="1">
    <citation type="submission" date="2011-12" db="EMBL/GenBank/DDBJ databases">
        <title>The complete genome of Niastella koreensis GR20-10.</title>
        <authorList>
            <consortium name="US DOE Joint Genome Institute (JGI-PGF)"/>
            <person name="Lucas S."/>
            <person name="Han J."/>
            <person name="Lapidus A."/>
            <person name="Bruce D."/>
            <person name="Goodwin L."/>
            <person name="Pitluck S."/>
            <person name="Peters L."/>
            <person name="Kyrpides N."/>
            <person name="Mavromatis K."/>
            <person name="Ivanova N."/>
            <person name="Mikhailova N."/>
            <person name="Davenport K."/>
            <person name="Saunders E."/>
            <person name="Detter J.C."/>
            <person name="Tapia R."/>
            <person name="Han C."/>
            <person name="Land M."/>
            <person name="Hauser L."/>
            <person name="Markowitz V."/>
            <person name="Cheng J.-F."/>
            <person name="Hugenholtz P."/>
            <person name="Woyke T."/>
            <person name="Wu D."/>
            <person name="Tindall B."/>
            <person name="Pomrenke H."/>
            <person name="Brambilla E."/>
            <person name="Klenk H.-P."/>
            <person name="Eisen J.A."/>
        </authorList>
    </citation>
    <scope>NUCLEOTIDE SEQUENCE [LARGE SCALE GENOMIC DNA]</scope>
    <source>
        <strain evidence="5">DSM 17620 / KACC 11465 / NBRC 106392 / GR20-10</strain>
    </source>
</reference>
<feature type="transmembrane region" description="Helical" evidence="3">
    <location>
        <begin position="41"/>
        <end position="58"/>
    </location>
</feature>
<dbReference type="AlphaFoldDB" id="G8TMQ1"/>
<dbReference type="PANTHER" id="PTHR12815:SF18">
    <property type="entry name" value="SORTING AND ASSEMBLY MACHINERY COMPONENT 50 HOMOLOG"/>
    <property type="match status" value="1"/>
</dbReference>
<keyword evidence="3" id="KW-0472">Membrane</keyword>
<dbReference type="Gene3D" id="2.40.160.50">
    <property type="entry name" value="membrane protein fhac: a member of the omp85/tpsb transporter family"/>
    <property type="match status" value="1"/>
</dbReference>
<organism evidence="4 5">
    <name type="scientific">Niastella koreensis (strain DSM 17620 / KACC 11465 / NBRC 106392 / GR20-10)</name>
    <dbReference type="NCBI Taxonomy" id="700598"/>
    <lineage>
        <taxon>Bacteria</taxon>
        <taxon>Pseudomonadati</taxon>
        <taxon>Bacteroidota</taxon>
        <taxon>Chitinophagia</taxon>
        <taxon>Chitinophagales</taxon>
        <taxon>Chitinophagaceae</taxon>
        <taxon>Niastella</taxon>
    </lineage>
</organism>
<evidence type="ECO:0000256" key="3">
    <source>
        <dbReference type="SAM" id="Phobius"/>
    </source>
</evidence>
<dbReference type="PANTHER" id="PTHR12815">
    <property type="entry name" value="SORTING AND ASSEMBLY MACHINERY SAMM50 PROTEIN FAMILY MEMBER"/>
    <property type="match status" value="1"/>
</dbReference>
<dbReference type="PATRIC" id="fig|700598.3.peg.7017"/>
<evidence type="ECO:0000313" key="5">
    <source>
        <dbReference type="Proteomes" id="UP000005438"/>
    </source>
</evidence>
<keyword evidence="1" id="KW-1134">Transmembrane beta strand</keyword>
<keyword evidence="3" id="KW-1133">Transmembrane helix</keyword>
<protein>
    <submittedName>
        <fullName evidence="4">Surface antigen (D15)</fullName>
    </submittedName>
</protein>
<evidence type="ECO:0000256" key="2">
    <source>
        <dbReference type="ARBA" id="ARBA00022692"/>
    </source>
</evidence>
<accession>G8TMQ1</accession>
<evidence type="ECO:0000313" key="4">
    <source>
        <dbReference type="EMBL" id="AEW03072.1"/>
    </source>
</evidence>
<gene>
    <name evidence="4" type="ordered locus">Niako_6850</name>
</gene>
<dbReference type="eggNOG" id="COG4775">
    <property type="taxonomic scope" value="Bacteria"/>
</dbReference>
<dbReference type="HOGENOM" id="CLU_030171_0_0_10"/>
<dbReference type="Proteomes" id="UP000005438">
    <property type="component" value="Chromosome"/>
</dbReference>
<dbReference type="STRING" id="700598.Niako_6850"/>
<dbReference type="InterPro" id="IPR039910">
    <property type="entry name" value="D15-like"/>
</dbReference>
<name>G8TMQ1_NIAKG</name>
<dbReference type="EMBL" id="CP003178">
    <property type="protein sequence ID" value="AEW03072.1"/>
    <property type="molecule type" value="Genomic_DNA"/>
</dbReference>
<proteinExistence type="predicted"/>
<keyword evidence="2 3" id="KW-0812">Transmembrane</keyword>
<dbReference type="KEGG" id="nko:Niako_6850"/>
<evidence type="ECO:0000256" key="1">
    <source>
        <dbReference type="ARBA" id="ARBA00022452"/>
    </source>
</evidence>
<sequence>MAKIVPCNKYFDASTCSRGLALPDGHCQLPACLQKPRQRRIVYCLLSVVCCLLTPFLLSAQYRLQIKPVDKDSGFIYSTLRLDSNFKNQELAKDYISKLPELLQAKGYPAASIDSVYYEANRTVCSLYVGEAFQWARLHVDSANKKLLDVINVNARKQAMSFEQVQAAQQKLLDYLENNGYPFAKIKLDSISYINQQFEAYLNINKGPLYKIDSIRNYGTASISSIFLQRYLGIMNGSYYKKEKLMAVSKKLNDLGYVEEKHIWNLTMLGTGSILNVYLAPKRSSQINVLVGFLPNSTQTQNSKLQVTGEATINLKNSLGGGETIGINWQQLQVKSPKLDLAFQQPYLFGSPFGMNASFNLFKKDSSYVNINMQVGAQYALSASQGGSVYIQSFQTNVLAIDSLGIVNNHVLPEQADIRSVNLGVNYEWYNTDYRFNPRSGNEWVINVTAGSKKIKKNPQILNLKDENDPSFDFNSLYDTVQLNSYQFKLKGYMAHYFKLTRFSTLKTGINGAWYQSPAIFKNELFQIGGYKLLRGFDEESIFASQYAIGTLEYRYLVGRNSYLSYFFDGGWSKNASVYARSSNYYWGTGIGMAFETKAGIFNLSYAVGKRDDTKFNLRQSKIHVGYLNYF</sequence>